<keyword evidence="5" id="KW-1185">Reference proteome</keyword>
<feature type="compositionally biased region" description="Polar residues" evidence="1">
    <location>
        <begin position="67"/>
        <end position="76"/>
    </location>
</feature>
<protein>
    <recommendedName>
        <fullName evidence="3">DUF4333 domain-containing protein</fullName>
    </recommendedName>
</protein>
<dbReference type="AlphaFoldDB" id="M3V9W5"/>
<evidence type="ECO:0000256" key="1">
    <source>
        <dbReference type="SAM" id="MobiDB-lite"/>
    </source>
</evidence>
<feature type="compositionally biased region" description="Low complexity" evidence="1">
    <location>
        <begin position="97"/>
        <end position="184"/>
    </location>
</feature>
<dbReference type="EMBL" id="BAOP01000003">
    <property type="protein sequence ID" value="GAC78308.1"/>
    <property type="molecule type" value="Genomic_DNA"/>
</dbReference>
<dbReference type="STRING" id="410332.SAMN04488550_2291"/>
<proteinExistence type="predicted"/>
<dbReference type="InterPro" id="IPR025637">
    <property type="entry name" value="DUF4333"/>
</dbReference>
<gene>
    <name evidence="4" type="ORF">GM1_003_00450</name>
</gene>
<feature type="domain" description="DUF4333" evidence="3">
    <location>
        <begin position="241"/>
        <end position="321"/>
    </location>
</feature>
<reference evidence="4 5" key="1">
    <citation type="submission" date="2013-02" db="EMBL/GenBank/DDBJ databases">
        <title>Whole genome shotgun sequence of Gordonia malaquae NBRC 108250.</title>
        <authorList>
            <person name="Yoshida I."/>
            <person name="Hosoyama A."/>
            <person name="Tsuchikane K."/>
            <person name="Ando Y."/>
            <person name="Baba S."/>
            <person name="Ohji S."/>
            <person name="Hamada M."/>
            <person name="Tamura T."/>
            <person name="Yamazoe A."/>
            <person name="Yamazaki S."/>
            <person name="Fujita N."/>
        </authorList>
    </citation>
    <scope>NUCLEOTIDE SEQUENCE [LARGE SCALE GENOMIC DNA]</scope>
    <source>
        <strain evidence="4 5">NBRC 108250</strain>
    </source>
</reference>
<keyword evidence="2" id="KW-1133">Transmembrane helix</keyword>
<evidence type="ECO:0000313" key="5">
    <source>
        <dbReference type="Proteomes" id="UP000035009"/>
    </source>
</evidence>
<sequence length="330" mass="33341">MTTGNEPTDAGANAPGPDANNDATSIVERPDLSTNDDNADATTISQLPVTPAPAQPTELNKPLPATEINQPLPQQNAQTTQYTAPGAPAAPAPGFQPPSAGQPQYGQAQYGQQPAYGQAPGYGQAPQYGNPAQPQYGAPAAPQYGAPGQAPQQAAPAQPGFGQPQYGASAQPQGGAPQYGAPAYGATGQPQYGAPAYPGGVDLNATLDPNAPNPAAPGAKGGKGKLIAAIVGGLVVVAAIVLLTAFVWPKWAQGGLSQSAVQDGVQKILTQPEPDGYGISDVKDVSCPDGQKVESGTTFTCSVKVNGENKHVTVTVKDSDGTYEVSRPVN</sequence>
<feature type="compositionally biased region" description="Polar residues" evidence="1">
    <location>
        <begin position="32"/>
        <end position="48"/>
    </location>
</feature>
<dbReference type="Pfam" id="PF14230">
    <property type="entry name" value="DUF4333"/>
    <property type="match status" value="1"/>
</dbReference>
<feature type="compositionally biased region" description="Low complexity" evidence="1">
    <location>
        <begin position="7"/>
        <end position="24"/>
    </location>
</feature>
<keyword evidence="2" id="KW-0812">Transmembrane</keyword>
<comment type="caution">
    <text evidence="4">The sequence shown here is derived from an EMBL/GenBank/DDBJ whole genome shotgun (WGS) entry which is preliminary data.</text>
</comment>
<organism evidence="4 5">
    <name type="scientific">Gordonia malaquae NBRC 108250</name>
    <dbReference type="NCBI Taxonomy" id="1223542"/>
    <lineage>
        <taxon>Bacteria</taxon>
        <taxon>Bacillati</taxon>
        <taxon>Actinomycetota</taxon>
        <taxon>Actinomycetes</taxon>
        <taxon>Mycobacteriales</taxon>
        <taxon>Gordoniaceae</taxon>
        <taxon>Gordonia</taxon>
    </lineage>
</organism>
<name>M3V9W5_GORML</name>
<dbReference type="RefSeq" id="WP_008376233.1">
    <property type="nucleotide sequence ID" value="NZ_BAOP01000003.1"/>
</dbReference>
<dbReference type="Proteomes" id="UP000035009">
    <property type="component" value="Unassembled WGS sequence"/>
</dbReference>
<evidence type="ECO:0000259" key="3">
    <source>
        <dbReference type="Pfam" id="PF14230"/>
    </source>
</evidence>
<keyword evidence="2" id="KW-0472">Membrane</keyword>
<evidence type="ECO:0000313" key="4">
    <source>
        <dbReference type="EMBL" id="GAC78308.1"/>
    </source>
</evidence>
<dbReference type="eggNOG" id="ENOG5033240">
    <property type="taxonomic scope" value="Bacteria"/>
</dbReference>
<accession>M3V9W5</accession>
<evidence type="ECO:0000256" key="2">
    <source>
        <dbReference type="SAM" id="Phobius"/>
    </source>
</evidence>
<feature type="region of interest" description="Disordered" evidence="1">
    <location>
        <begin position="1"/>
        <end position="184"/>
    </location>
</feature>
<dbReference type="OrthoDB" id="3625154at2"/>
<feature type="transmembrane region" description="Helical" evidence="2">
    <location>
        <begin position="226"/>
        <end position="248"/>
    </location>
</feature>
<feature type="compositionally biased region" description="Low complexity" evidence="1">
    <location>
        <begin position="77"/>
        <end position="87"/>
    </location>
</feature>